<evidence type="ECO:0000256" key="1">
    <source>
        <dbReference type="SAM" id="MobiDB-lite"/>
    </source>
</evidence>
<gene>
    <name evidence="2" type="ORF">KGF56_002371</name>
</gene>
<organism evidence="2 3">
    <name type="scientific">Candida oxycetoniae</name>
    <dbReference type="NCBI Taxonomy" id="497107"/>
    <lineage>
        <taxon>Eukaryota</taxon>
        <taxon>Fungi</taxon>
        <taxon>Dikarya</taxon>
        <taxon>Ascomycota</taxon>
        <taxon>Saccharomycotina</taxon>
        <taxon>Pichiomycetes</taxon>
        <taxon>Debaryomycetaceae</taxon>
        <taxon>Candida/Lodderomyces clade</taxon>
        <taxon>Candida</taxon>
    </lineage>
</organism>
<sequence>MNFFTKTLSTFTGSSIPYTFKEKIIDASGNAPTSALPEVDRSSIWNIYNGINPKDSAPVSIFEFNLREPRTLKYEPLARNAFKKLKLIKYPGIITILDFIDNDSYLYIVTERVVPLALFFNDHKLSQEAIVAGLHDVEKSLKFINEECNSLHGGLDYYKSVFVNSQGDWKLMAFELVTNLQSDPDQPIYRLSQYMPKQEDVDFESIRRDPTKFDSYKLGNFVYAVFNKGVVDTNFKIPVKLVGPTKRLLSKRNTVAQYLKELESWHEQNVIIRLGSQLNALKFMNESERLEFIKHELPQYIEEDVYPPGFLDYKLIPELIQQYQHFTKGTSTTAASGTGAGTGTGAGAGAGVAAKQETQSMLLNFLIQFGAKLSLNEFTKYIKPIIFESFASNDRAIRLILLSHLPEYEKHLTDADIQNKIFTPLATGFQDTNFTIRETTLKSITIVIDRISVKQVNQDLLRILAKSQMDPKPSIRVNTLILIIKISSKIYANSKNNVLITALSKSLRDPFVPCKLTALNGFESLIDEFSLEEICSKILGQLAISLMDKRSLKVRTKAKQVFELYFKSVENHANELPHVDDEDEDAEEREFYKKYAPQQQQQKEEEEEETKSTVKNVASGFGWGMVSKFTSLGALAEGKLNNDFNRSTPDIVGQVTHTTQKQIPTVSSGQATNNDTTTTSGWDDDFNDDWNMNDDDDANANDEDEDKKEIQTTIVESTKKLSLDRSTITNTKKTLPKKTLKTTSSLRLGGANKASKPKVKPVLNLNLKVDDNNDEDGWDDGW</sequence>
<dbReference type="InterPro" id="IPR011989">
    <property type="entry name" value="ARM-like"/>
</dbReference>
<dbReference type="AlphaFoldDB" id="A0AAI9SXZ7"/>
<reference evidence="2" key="1">
    <citation type="journal article" date="2022" name="DNA Res.">
        <title>Genome analysis of five recently described species of the CUG-Ser clade uncovers Candida theae as a new hybrid lineage with pathogenic potential in the Candida parapsilosis species complex.</title>
        <authorList>
            <person name="Mixao V."/>
            <person name="Del Olmo V."/>
            <person name="Hegedusova E."/>
            <person name="Saus E."/>
            <person name="Pryszcz L."/>
            <person name="Cillingova A."/>
            <person name="Nosek J."/>
            <person name="Gabaldon T."/>
        </authorList>
    </citation>
    <scope>NUCLEOTIDE SEQUENCE</scope>
    <source>
        <strain evidence="2">CBS 10844</strain>
    </source>
</reference>
<dbReference type="SUPFAM" id="SSF56112">
    <property type="entry name" value="Protein kinase-like (PK-like)"/>
    <property type="match status" value="1"/>
</dbReference>
<protein>
    <submittedName>
        <fullName evidence="2">CEX1</fullName>
    </submittedName>
</protein>
<dbReference type="PANTHER" id="PTHR12984">
    <property type="entry name" value="SCY1-RELATED S/T PROTEIN KINASE-LIKE"/>
    <property type="match status" value="1"/>
</dbReference>
<feature type="compositionally biased region" description="Acidic residues" evidence="1">
    <location>
        <begin position="682"/>
        <end position="706"/>
    </location>
</feature>
<feature type="compositionally biased region" description="Polar residues" evidence="1">
    <location>
        <begin position="656"/>
        <end position="681"/>
    </location>
</feature>
<dbReference type="Gene3D" id="1.10.510.10">
    <property type="entry name" value="Transferase(Phosphotransferase) domain 1"/>
    <property type="match status" value="1"/>
</dbReference>
<dbReference type="InterPro" id="IPR016024">
    <property type="entry name" value="ARM-type_fold"/>
</dbReference>
<feature type="region of interest" description="Disordered" evidence="1">
    <location>
        <begin position="656"/>
        <end position="710"/>
    </location>
</feature>
<dbReference type="Proteomes" id="UP001202479">
    <property type="component" value="Unassembled WGS sequence"/>
</dbReference>
<dbReference type="GO" id="GO:0006409">
    <property type="term" value="P:tRNA export from nucleus"/>
    <property type="evidence" value="ECO:0007669"/>
    <property type="project" value="TreeGrafter"/>
</dbReference>
<keyword evidence="3" id="KW-1185">Reference proteome</keyword>
<accession>A0AAI9SXZ7</accession>
<evidence type="ECO:0000313" key="3">
    <source>
        <dbReference type="Proteomes" id="UP001202479"/>
    </source>
</evidence>
<dbReference type="InterPro" id="IPR011009">
    <property type="entry name" value="Kinase-like_dom_sf"/>
</dbReference>
<proteinExistence type="predicted"/>
<dbReference type="SUPFAM" id="SSF48371">
    <property type="entry name" value="ARM repeat"/>
    <property type="match status" value="1"/>
</dbReference>
<evidence type="ECO:0000313" key="2">
    <source>
        <dbReference type="EMBL" id="KAI3404854.2"/>
    </source>
</evidence>
<dbReference type="Gene3D" id="1.25.10.10">
    <property type="entry name" value="Leucine-rich Repeat Variant"/>
    <property type="match status" value="1"/>
</dbReference>
<dbReference type="GO" id="GO:0005737">
    <property type="term" value="C:cytoplasm"/>
    <property type="evidence" value="ECO:0007669"/>
    <property type="project" value="TreeGrafter"/>
</dbReference>
<name>A0AAI9SXZ7_9ASCO</name>
<dbReference type="Gene3D" id="3.30.200.20">
    <property type="entry name" value="Phosphorylase Kinase, domain 1"/>
    <property type="match status" value="1"/>
</dbReference>
<dbReference type="EMBL" id="JAHUZD010000074">
    <property type="protein sequence ID" value="KAI3404854.2"/>
    <property type="molecule type" value="Genomic_DNA"/>
</dbReference>
<dbReference type="PANTHER" id="PTHR12984:SF3">
    <property type="entry name" value="N-TERMINAL KINASE-LIKE PROTEIN"/>
    <property type="match status" value="1"/>
</dbReference>
<dbReference type="GeneID" id="73379988"/>
<comment type="caution">
    <text evidence="2">The sequence shown here is derived from an EMBL/GenBank/DDBJ whole genome shotgun (WGS) entry which is preliminary data.</text>
</comment>
<dbReference type="InterPro" id="IPR051177">
    <property type="entry name" value="CIK-Related_Protein"/>
</dbReference>
<dbReference type="RefSeq" id="XP_049180599.1">
    <property type="nucleotide sequence ID" value="XM_049323592.1"/>
</dbReference>
<feature type="region of interest" description="Disordered" evidence="1">
    <location>
        <begin position="725"/>
        <end position="757"/>
    </location>
</feature>